<evidence type="ECO:0000256" key="1">
    <source>
        <dbReference type="ARBA" id="ARBA00004123"/>
    </source>
</evidence>
<keyword evidence="3" id="KW-0678">Repressor</keyword>
<dbReference type="AlphaFoldDB" id="A0A6I9YI15"/>
<organism evidence="14 15">
    <name type="scientific">Thamnophis sirtalis</name>
    <dbReference type="NCBI Taxonomy" id="35019"/>
    <lineage>
        <taxon>Eukaryota</taxon>
        <taxon>Metazoa</taxon>
        <taxon>Chordata</taxon>
        <taxon>Craniata</taxon>
        <taxon>Vertebrata</taxon>
        <taxon>Euteleostomi</taxon>
        <taxon>Lepidosauria</taxon>
        <taxon>Squamata</taxon>
        <taxon>Bifurcata</taxon>
        <taxon>Unidentata</taxon>
        <taxon>Episquamata</taxon>
        <taxon>Toxicofera</taxon>
        <taxon>Serpentes</taxon>
        <taxon>Colubroidea</taxon>
        <taxon>Colubridae</taxon>
        <taxon>Natricinae</taxon>
        <taxon>Thamnophis</taxon>
    </lineage>
</organism>
<evidence type="ECO:0000313" key="14">
    <source>
        <dbReference type="Proteomes" id="UP000504617"/>
    </source>
</evidence>
<dbReference type="Proteomes" id="UP000504617">
    <property type="component" value="Unplaced"/>
</dbReference>
<evidence type="ECO:0000256" key="12">
    <source>
        <dbReference type="ARBA" id="ARBA00044205"/>
    </source>
</evidence>
<dbReference type="SMART" id="SM01114">
    <property type="entry name" value="CXC"/>
    <property type="match status" value="2"/>
</dbReference>
<evidence type="ECO:0000256" key="6">
    <source>
        <dbReference type="ARBA" id="ARBA00023015"/>
    </source>
</evidence>
<dbReference type="InterPro" id="IPR033467">
    <property type="entry name" value="Tesmin/TSO1-like_CXC"/>
</dbReference>
<dbReference type="PROSITE" id="PS51634">
    <property type="entry name" value="CRC"/>
    <property type="match status" value="1"/>
</dbReference>
<keyword evidence="5" id="KW-0862">Zinc</keyword>
<dbReference type="RefSeq" id="XP_013923841.1">
    <property type="nucleotide sequence ID" value="XM_014068366.1"/>
</dbReference>
<comment type="similarity">
    <text evidence="2">Belongs to the lin-54 family.</text>
</comment>
<dbReference type="GO" id="GO:0005634">
    <property type="term" value="C:nucleus"/>
    <property type="evidence" value="ECO:0007669"/>
    <property type="project" value="UniProtKB-SubCell"/>
</dbReference>
<dbReference type="GeneID" id="106550450"/>
<evidence type="ECO:0000256" key="2">
    <source>
        <dbReference type="ARBA" id="ARBA00007267"/>
    </source>
</evidence>
<evidence type="ECO:0000256" key="3">
    <source>
        <dbReference type="ARBA" id="ARBA00022491"/>
    </source>
</evidence>
<keyword evidence="4" id="KW-0479">Metal-binding</keyword>
<keyword evidence="14" id="KW-1185">Reference proteome</keyword>
<proteinExistence type="inferred from homology"/>
<gene>
    <name evidence="15" type="primary">LIN54</name>
</gene>
<evidence type="ECO:0000256" key="8">
    <source>
        <dbReference type="ARBA" id="ARBA00023159"/>
    </source>
</evidence>
<keyword evidence="9" id="KW-0804">Transcription</keyword>
<protein>
    <recommendedName>
        <fullName evidence="12">Protein lin-54 homolog</fullName>
    </recommendedName>
</protein>
<reference evidence="15" key="1">
    <citation type="submission" date="2025-08" db="UniProtKB">
        <authorList>
            <consortium name="RefSeq"/>
        </authorList>
    </citation>
    <scope>IDENTIFICATION</scope>
    <source>
        <tissue evidence="15">Skeletal muscle</tissue>
    </source>
</reference>
<evidence type="ECO:0000313" key="15">
    <source>
        <dbReference type="RefSeq" id="XP_013923841.1"/>
    </source>
</evidence>
<dbReference type="KEGG" id="tsr:106550450"/>
<comment type="subcellular location">
    <subcellularLocation>
        <location evidence="1">Nucleus</location>
    </subcellularLocation>
</comment>
<keyword evidence="7" id="KW-0238">DNA-binding</keyword>
<keyword evidence="6" id="KW-0805">Transcription regulation</keyword>
<dbReference type="GO" id="GO:0046872">
    <property type="term" value="F:metal ion binding"/>
    <property type="evidence" value="ECO:0007669"/>
    <property type="project" value="UniProtKB-KW"/>
</dbReference>
<evidence type="ECO:0000256" key="7">
    <source>
        <dbReference type="ARBA" id="ARBA00023125"/>
    </source>
</evidence>
<keyword evidence="11" id="KW-0131">Cell cycle</keyword>
<evidence type="ECO:0000256" key="11">
    <source>
        <dbReference type="ARBA" id="ARBA00023306"/>
    </source>
</evidence>
<dbReference type="GO" id="GO:0003677">
    <property type="term" value="F:DNA binding"/>
    <property type="evidence" value="ECO:0007669"/>
    <property type="project" value="UniProtKB-KW"/>
</dbReference>
<evidence type="ECO:0000256" key="10">
    <source>
        <dbReference type="ARBA" id="ARBA00023242"/>
    </source>
</evidence>
<evidence type="ECO:0000256" key="9">
    <source>
        <dbReference type="ARBA" id="ARBA00023163"/>
    </source>
</evidence>
<keyword evidence="10" id="KW-0539">Nucleus</keyword>
<evidence type="ECO:0000259" key="13">
    <source>
        <dbReference type="PROSITE" id="PS51634"/>
    </source>
</evidence>
<keyword evidence="8" id="KW-0010">Activator</keyword>
<dbReference type="Pfam" id="PF03638">
    <property type="entry name" value="TCR"/>
    <property type="match status" value="2"/>
</dbReference>
<evidence type="ECO:0000256" key="4">
    <source>
        <dbReference type="ARBA" id="ARBA00022723"/>
    </source>
</evidence>
<dbReference type="PANTHER" id="PTHR12446:SF36">
    <property type="entry name" value="PROTEIN LIN-54 HOMOLOG"/>
    <property type="match status" value="1"/>
</dbReference>
<evidence type="ECO:0000256" key="5">
    <source>
        <dbReference type="ARBA" id="ARBA00022833"/>
    </source>
</evidence>
<sequence>MQFLFNSQTSGGECNACTDVCSNYSSNADSQTSGPQTNEHNFADSYHKPATTETHYACHTTATNPTQPHQSSPWHCPGPCPWHRKRGICVSPCSVCHTASSTSLSGTSSIQTQARLPFNGIISSESANRPRKPCNCTKSLCLKLYCDCFANGEFCNNCNCTNCYNNLDHENDRQKAIKACLDRNPEAFKPKIGKGKEGESDRRHSKGCNCKRSGCLKNYCECYEAKIMCSSICKCIGCKNFEESPERKTLMHLADAAEVRVQQQTAAKTKLSSQISDLLTRPAPVLTSGGGRLPFTFVTKEVADATCDCLLAQAEQAEKAGKSKAVAERMILEEFGRCLMRIINSAGKSKSDPCAMNC</sequence>
<dbReference type="CTD" id="132660"/>
<dbReference type="OrthoDB" id="6283463at2759"/>
<name>A0A6I9YI15_9SAUR</name>
<dbReference type="InterPro" id="IPR005172">
    <property type="entry name" value="CRC"/>
</dbReference>
<feature type="domain" description="CRC" evidence="13">
    <location>
        <begin position="130"/>
        <end position="243"/>
    </location>
</feature>
<accession>A0A6I9YI15</accession>
<dbReference type="GO" id="GO:0006355">
    <property type="term" value="P:regulation of DNA-templated transcription"/>
    <property type="evidence" value="ECO:0007669"/>
    <property type="project" value="TreeGrafter"/>
</dbReference>
<dbReference type="PANTHER" id="PTHR12446">
    <property type="entry name" value="TESMIN/TSO1-RELATED"/>
    <property type="match status" value="1"/>
</dbReference>
<dbReference type="InterPro" id="IPR028307">
    <property type="entry name" value="Lin-54_fam"/>
</dbReference>